<keyword evidence="4" id="KW-0472">Membrane</keyword>
<keyword evidence="4" id="KW-0812">Transmembrane</keyword>
<dbReference type="PROSITE" id="PS51746">
    <property type="entry name" value="PPM_2"/>
    <property type="match status" value="1"/>
</dbReference>
<dbReference type="InterPro" id="IPR015655">
    <property type="entry name" value="PP2C"/>
</dbReference>
<dbReference type="SUPFAM" id="SSF81606">
    <property type="entry name" value="PP2C-like"/>
    <property type="match status" value="2"/>
</dbReference>
<dbReference type="AlphaFoldDB" id="A0A0W1A1T3"/>
<comment type="caution">
    <text evidence="6">The sequence shown here is derived from an EMBL/GenBank/DDBJ whole genome shotgun (WGS) entry which is preliminary data.</text>
</comment>
<dbReference type="OrthoDB" id="5648735at2"/>
<keyword evidence="2" id="KW-0378">Hydrolase</keyword>
<dbReference type="SMART" id="SM00332">
    <property type="entry name" value="PP2Cc"/>
    <property type="match status" value="1"/>
</dbReference>
<dbReference type="InterPro" id="IPR000222">
    <property type="entry name" value="PP2C_BS"/>
</dbReference>
<dbReference type="PATRIC" id="fig|66969.6.peg.3650"/>
<evidence type="ECO:0000313" key="6">
    <source>
        <dbReference type="EMBL" id="KTD75307.1"/>
    </source>
</evidence>
<reference evidence="6 7" key="1">
    <citation type="submission" date="2015-11" db="EMBL/GenBank/DDBJ databases">
        <title>Genomic analysis of 38 Legionella species identifies large and diverse effector repertoires.</title>
        <authorList>
            <person name="Burstein D."/>
            <person name="Amaro F."/>
            <person name="Zusman T."/>
            <person name="Lifshitz Z."/>
            <person name="Cohen O."/>
            <person name="Gilbert J.A."/>
            <person name="Pupko T."/>
            <person name="Shuman H.A."/>
            <person name="Segal G."/>
        </authorList>
    </citation>
    <scope>NUCLEOTIDE SEQUENCE [LARGE SCALE GENOMIC DNA]</scope>
    <source>
        <strain evidence="6 7">ATCC 51914</strain>
    </source>
</reference>
<evidence type="ECO:0000256" key="2">
    <source>
        <dbReference type="ARBA" id="ARBA00022801"/>
    </source>
</evidence>
<feature type="transmembrane region" description="Helical" evidence="4">
    <location>
        <begin position="424"/>
        <end position="452"/>
    </location>
</feature>
<keyword evidence="3" id="KW-0904">Protein phosphatase</keyword>
<keyword evidence="4" id="KW-1133">Transmembrane helix</keyword>
<dbReference type="InterPro" id="IPR036457">
    <property type="entry name" value="PPM-type-like_dom_sf"/>
</dbReference>
<name>A0A0W1A1T3_9GAMM</name>
<evidence type="ECO:0000256" key="3">
    <source>
        <dbReference type="ARBA" id="ARBA00022912"/>
    </source>
</evidence>
<dbReference type="InterPro" id="IPR001932">
    <property type="entry name" value="PPM-type_phosphatase-like_dom"/>
</dbReference>
<dbReference type="Proteomes" id="UP000054729">
    <property type="component" value="Unassembled WGS sequence"/>
</dbReference>
<keyword evidence="7" id="KW-1185">Reference proteome</keyword>
<protein>
    <submittedName>
        <fullName evidence="6">Protein phosphatase 2C</fullName>
    </submittedName>
</protein>
<organism evidence="6 7">
    <name type="scientific">Legionella waltersii</name>
    <dbReference type="NCBI Taxonomy" id="66969"/>
    <lineage>
        <taxon>Bacteria</taxon>
        <taxon>Pseudomonadati</taxon>
        <taxon>Pseudomonadota</taxon>
        <taxon>Gammaproteobacteria</taxon>
        <taxon>Legionellales</taxon>
        <taxon>Legionellaceae</taxon>
        <taxon>Legionella</taxon>
    </lineage>
</organism>
<dbReference type="STRING" id="66969.Lwal_3348"/>
<dbReference type="Pfam" id="PF00481">
    <property type="entry name" value="PP2C"/>
    <property type="match status" value="1"/>
</dbReference>
<dbReference type="GO" id="GO:0004722">
    <property type="term" value="F:protein serine/threonine phosphatase activity"/>
    <property type="evidence" value="ECO:0007669"/>
    <property type="project" value="InterPro"/>
</dbReference>
<evidence type="ECO:0000256" key="4">
    <source>
        <dbReference type="SAM" id="Phobius"/>
    </source>
</evidence>
<dbReference type="PANTHER" id="PTHR47992">
    <property type="entry name" value="PROTEIN PHOSPHATASE"/>
    <property type="match status" value="1"/>
</dbReference>
<evidence type="ECO:0000256" key="1">
    <source>
        <dbReference type="ARBA" id="ARBA00022723"/>
    </source>
</evidence>
<proteinExistence type="predicted"/>
<feature type="domain" description="PPM-type phosphatase" evidence="5">
    <location>
        <begin position="23"/>
        <end position="269"/>
    </location>
</feature>
<keyword evidence="1" id="KW-0479">Metal-binding</keyword>
<dbReference type="PROSITE" id="PS01032">
    <property type="entry name" value="PPM_1"/>
    <property type="match status" value="1"/>
</dbReference>
<dbReference type="RefSeq" id="WP_065235677.1">
    <property type="nucleotide sequence ID" value="NZ_CAAAIQ010000014.1"/>
</dbReference>
<gene>
    <name evidence="6" type="ORF">Lwal_3348</name>
</gene>
<evidence type="ECO:0000313" key="7">
    <source>
        <dbReference type="Proteomes" id="UP000054729"/>
    </source>
</evidence>
<dbReference type="CDD" id="cd00143">
    <property type="entry name" value="PP2Cc"/>
    <property type="match status" value="1"/>
</dbReference>
<dbReference type="GO" id="GO:0046872">
    <property type="term" value="F:metal ion binding"/>
    <property type="evidence" value="ECO:0007669"/>
    <property type="project" value="UniProtKB-KW"/>
</dbReference>
<evidence type="ECO:0000259" key="5">
    <source>
        <dbReference type="PROSITE" id="PS51746"/>
    </source>
</evidence>
<dbReference type="EMBL" id="LNZB01000060">
    <property type="protein sequence ID" value="KTD75307.1"/>
    <property type="molecule type" value="Genomic_DNA"/>
</dbReference>
<dbReference type="Gene3D" id="3.60.40.10">
    <property type="entry name" value="PPM-type phosphatase domain"/>
    <property type="match status" value="1"/>
</dbReference>
<sequence length="504" mass="55354">MPEIISTSEPDASRAEGLNNDYSFGYVEIIGGRETQEDALAWHVLSANDLTPKDSLKQLSPIEIGYRLWTSYQLLDTPDLEAGTTASTTVYDGKGNLITATVADSASFAVVYDKDGNALGVTRLNSVTHKASDKQEALRIQNNGGFVQDERVNGVLAPSRSIGDKIYKGVGVSSEATIDITNVDQITRDLKLDPSQIGSIQIITTCDGFTDGAGDDKQNKKNHESYLFDTLKRLRAPGKLPQNELANCLCQRALTDRSYDNISVAIQTITKDTPPVLVGVYDGHGGHLASHKVAKNIGQVFKELCALTLGDYEKHKLSVFQHVAAYLQDNRIYLDPELQNLVIVNELITLTRIYLDDLKDSENANTIQPILLCLFASLNSDKPNKDKIIEFYTFLDKNHTLENAPMGKNIDLIRQDTRKSTGEFILGIAIIAATLLTLILPGLLIMSIVYAATGKQPLDLMTSKGTRFEESVNKIKTGMTFFSHDLPSQSQIDDLIISTEPKKA</sequence>
<accession>A0A0W1A1T3</accession>